<evidence type="ECO:0000313" key="4">
    <source>
        <dbReference type="Proteomes" id="UP000481153"/>
    </source>
</evidence>
<accession>A0A6G0W769</accession>
<evidence type="ECO:0008006" key="5">
    <source>
        <dbReference type="Google" id="ProtNLM"/>
    </source>
</evidence>
<feature type="region of interest" description="Disordered" evidence="1">
    <location>
        <begin position="18"/>
        <end position="100"/>
    </location>
</feature>
<evidence type="ECO:0000256" key="2">
    <source>
        <dbReference type="SAM" id="SignalP"/>
    </source>
</evidence>
<feature type="chain" id="PRO_5026273948" description="RxLR effector protein" evidence="2">
    <location>
        <begin position="18"/>
        <end position="153"/>
    </location>
</feature>
<sequence length="153" mass="16906">MRLFLTLALALSALTAASRSSVEKEPHASNSRNLLEAAKKEVPPAGLKGKEWANTHLDKHAKSPFGHTEKNVRRRDQNGQLIAEAKGKKTPLADPNRYESESMVKFRLKQHGLTSTGQLANPVKRGRSPLTNPLRYGSPALKRARIEQHSGQK</sequence>
<keyword evidence="2" id="KW-0732">Signal</keyword>
<feature type="signal peptide" evidence="2">
    <location>
        <begin position="1"/>
        <end position="17"/>
    </location>
</feature>
<feature type="region of interest" description="Disordered" evidence="1">
    <location>
        <begin position="112"/>
        <end position="153"/>
    </location>
</feature>
<evidence type="ECO:0000313" key="3">
    <source>
        <dbReference type="EMBL" id="KAF0721938.1"/>
    </source>
</evidence>
<organism evidence="3 4">
    <name type="scientific">Aphanomyces euteiches</name>
    <dbReference type="NCBI Taxonomy" id="100861"/>
    <lineage>
        <taxon>Eukaryota</taxon>
        <taxon>Sar</taxon>
        <taxon>Stramenopiles</taxon>
        <taxon>Oomycota</taxon>
        <taxon>Saprolegniomycetes</taxon>
        <taxon>Saprolegniales</taxon>
        <taxon>Verrucalvaceae</taxon>
        <taxon>Aphanomyces</taxon>
    </lineage>
</organism>
<dbReference type="Proteomes" id="UP000481153">
    <property type="component" value="Unassembled WGS sequence"/>
</dbReference>
<name>A0A6G0W769_9STRA</name>
<reference evidence="3 4" key="1">
    <citation type="submission" date="2019-07" db="EMBL/GenBank/DDBJ databases">
        <title>Genomics analysis of Aphanomyces spp. identifies a new class of oomycete effector associated with host adaptation.</title>
        <authorList>
            <person name="Gaulin E."/>
        </authorList>
    </citation>
    <scope>NUCLEOTIDE SEQUENCE [LARGE SCALE GENOMIC DNA]</scope>
    <source>
        <strain evidence="3 4">ATCC 201684</strain>
    </source>
</reference>
<feature type="compositionally biased region" description="Basic and acidic residues" evidence="1">
    <location>
        <begin position="37"/>
        <end position="77"/>
    </location>
</feature>
<dbReference type="EMBL" id="VJMJ01000356">
    <property type="protein sequence ID" value="KAF0721938.1"/>
    <property type="molecule type" value="Genomic_DNA"/>
</dbReference>
<feature type="compositionally biased region" description="Basic and acidic residues" evidence="1">
    <location>
        <begin position="144"/>
        <end position="153"/>
    </location>
</feature>
<protein>
    <recommendedName>
        <fullName evidence="5">RxLR effector protein</fullName>
    </recommendedName>
</protein>
<dbReference type="VEuPathDB" id="FungiDB:AeMF1_010686"/>
<comment type="caution">
    <text evidence="3">The sequence shown here is derived from an EMBL/GenBank/DDBJ whole genome shotgun (WGS) entry which is preliminary data.</text>
</comment>
<evidence type="ECO:0000256" key="1">
    <source>
        <dbReference type="SAM" id="MobiDB-lite"/>
    </source>
</evidence>
<gene>
    <name evidence="3" type="ORF">Ae201684_018798</name>
</gene>
<dbReference type="AlphaFoldDB" id="A0A6G0W769"/>
<keyword evidence="4" id="KW-1185">Reference proteome</keyword>
<proteinExistence type="predicted"/>